<dbReference type="Gene3D" id="3.30.450.20">
    <property type="entry name" value="PAS domain"/>
    <property type="match status" value="2"/>
</dbReference>
<feature type="domain" description="PAS" evidence="2">
    <location>
        <begin position="287"/>
        <end position="324"/>
    </location>
</feature>
<dbReference type="Pfam" id="PF12860">
    <property type="entry name" value="PAS_7"/>
    <property type="match status" value="2"/>
</dbReference>
<reference evidence="6 7" key="1">
    <citation type="submission" date="2024-06" db="EMBL/GenBank/DDBJ databases">
        <title>Genomic Encyclopedia of Type Strains, Phase IV (KMG-IV): sequencing the most valuable type-strain genomes for metagenomic binning, comparative biology and taxonomic classification.</title>
        <authorList>
            <person name="Goeker M."/>
        </authorList>
    </citation>
    <scope>NUCLEOTIDE SEQUENCE [LARGE SCALE GENOMIC DNA]</scope>
    <source>
        <strain evidence="6 7">DSM 21331</strain>
    </source>
</reference>
<proteinExistence type="predicted"/>
<accession>A0ABV2L5R1</accession>
<dbReference type="PANTHER" id="PTHR44757">
    <property type="entry name" value="DIGUANYLATE CYCLASE DGCP"/>
    <property type="match status" value="1"/>
</dbReference>
<evidence type="ECO:0000313" key="6">
    <source>
        <dbReference type="EMBL" id="MET3693177.1"/>
    </source>
</evidence>
<evidence type="ECO:0000259" key="2">
    <source>
        <dbReference type="PROSITE" id="PS50112"/>
    </source>
</evidence>
<dbReference type="SUPFAM" id="SSF55073">
    <property type="entry name" value="Nucleotide cyclase"/>
    <property type="match status" value="1"/>
</dbReference>
<evidence type="ECO:0000259" key="4">
    <source>
        <dbReference type="PROSITE" id="PS50885"/>
    </source>
</evidence>
<evidence type="ECO:0000259" key="5">
    <source>
        <dbReference type="PROSITE" id="PS50887"/>
    </source>
</evidence>
<keyword evidence="7" id="KW-1185">Reference proteome</keyword>
<organism evidence="6 7">
    <name type="scientific">Methylobacterium goesingense</name>
    <dbReference type="NCBI Taxonomy" id="243690"/>
    <lineage>
        <taxon>Bacteria</taxon>
        <taxon>Pseudomonadati</taxon>
        <taxon>Pseudomonadota</taxon>
        <taxon>Alphaproteobacteria</taxon>
        <taxon>Hyphomicrobiales</taxon>
        <taxon>Methylobacteriaceae</taxon>
        <taxon>Methylobacterium</taxon>
    </lineage>
</organism>
<feature type="domain" description="PAS" evidence="2">
    <location>
        <begin position="403"/>
        <end position="445"/>
    </location>
</feature>
<dbReference type="NCBIfam" id="TIGR00254">
    <property type="entry name" value="GGDEF"/>
    <property type="match status" value="1"/>
</dbReference>
<sequence length="963" mass="104215">MTPPEAPMSTGSRRRRTLPDTLGAMLGTIRGRIVIAFLVMSTITGALGLSAASSIRRADELVSQTFDRSLMSINYARAAATDFAGMRAVEARRWLMRDPAARTALEERVVSLQQSLAEDLAIAVERAQSDRATEAARAAEQAVSAWTAARSKLSDQGRTEEAYADLDRYAAIAEENFDLFINHTAGDGFIYRQQARAIVARETQINLFGTLIAVLLSGTVAFGLARRIMRPLAEASRAASRIAAGDLSGTMPTGSADEIGTLLVAMGVMRDNIRQAMEQEVAQRISAEDQLADALETSREGIVVVDEAGRITLTNSQADDYLGFAAGTLPAGSAIASLVARSAAGAGCLARALLDAREERSELRLGDGRWLRISRNATRSGGFIAVCSDITLLKEQEATLQSTNLRLDTALDNMSQGLCLFDADGRLIVVNRRYCEIFGLGPAQLPLGLPYREVAALSSAGTAYAHEEPDAFALALAETAPGRPSDSDFLHLGDGRVVAVSHKAVHGGGLVATFEDVTERREADARIAFMARHDVLTGLPNRAMFGERIEEAVAHLGRGSPFAVLCLDLDRFKEVNDTLGHPVGDALLRAVADRLRACVREVDTVARLGGDEFAIILAGAEKPQDAAVLARRIIDVVSAPYDLDGHRASVGVSIGICFAPGDGTTCDKLLKNADVALYRAKADGRGTKRFFEVEMDVSLRARRALEIDLREALEREEFELHYQPIYDFRGRRIGGFEALVRWRHPVRGLVPPAEFIAVAEEIGLIVPLGAWCLTTACTEAMRWPDGIKVAVNVSAVQFRDEIIVESVRAALAKSRLPPGRLELEITESVLLKDNLATLATLYALRRLGVRIAMDDFGTGYSSLSYLRSFPFDKIKIDQSFVRDITSKTDSGLIVRAVIGLGLSLGMRTTGEGIETQEQFDRLRCEGCDEGQGYFFAKPGPARDVPRMIERWSSAGTGNSRAVA</sequence>
<feature type="transmembrane region" description="Helical" evidence="1">
    <location>
        <begin position="33"/>
        <end position="52"/>
    </location>
</feature>
<dbReference type="PROSITE" id="PS50887">
    <property type="entry name" value="GGDEF"/>
    <property type="match status" value="1"/>
</dbReference>
<dbReference type="Gene3D" id="6.10.340.10">
    <property type="match status" value="1"/>
</dbReference>
<dbReference type="InterPro" id="IPR035965">
    <property type="entry name" value="PAS-like_dom_sf"/>
</dbReference>
<dbReference type="Gene3D" id="3.30.70.270">
    <property type="match status" value="1"/>
</dbReference>
<dbReference type="SUPFAM" id="SSF55785">
    <property type="entry name" value="PYP-like sensor domain (PAS domain)"/>
    <property type="match status" value="2"/>
</dbReference>
<feature type="domain" description="EAL" evidence="3">
    <location>
        <begin position="702"/>
        <end position="952"/>
    </location>
</feature>
<dbReference type="InterPro" id="IPR029787">
    <property type="entry name" value="Nucleotide_cyclase"/>
</dbReference>
<dbReference type="PROSITE" id="PS50883">
    <property type="entry name" value="EAL"/>
    <property type="match status" value="1"/>
</dbReference>
<dbReference type="CDD" id="cd01948">
    <property type="entry name" value="EAL"/>
    <property type="match status" value="1"/>
</dbReference>
<dbReference type="CDD" id="cd01949">
    <property type="entry name" value="GGDEF"/>
    <property type="match status" value="1"/>
</dbReference>
<name>A0ABV2L5R1_9HYPH</name>
<dbReference type="PROSITE" id="PS50885">
    <property type="entry name" value="HAMP"/>
    <property type="match status" value="1"/>
</dbReference>
<dbReference type="InterPro" id="IPR001633">
    <property type="entry name" value="EAL_dom"/>
</dbReference>
<dbReference type="SMART" id="SM00052">
    <property type="entry name" value="EAL"/>
    <property type="match status" value="1"/>
</dbReference>
<dbReference type="InterPro" id="IPR000014">
    <property type="entry name" value="PAS"/>
</dbReference>
<dbReference type="Pfam" id="PF00672">
    <property type="entry name" value="HAMP"/>
    <property type="match status" value="1"/>
</dbReference>
<dbReference type="Proteomes" id="UP001549145">
    <property type="component" value="Unassembled WGS sequence"/>
</dbReference>
<gene>
    <name evidence="6" type="ORF">ABID43_002724</name>
</gene>
<keyword evidence="1" id="KW-0472">Membrane</keyword>
<dbReference type="PROSITE" id="PS50112">
    <property type="entry name" value="PAS"/>
    <property type="match status" value="2"/>
</dbReference>
<dbReference type="SMART" id="SM00267">
    <property type="entry name" value="GGDEF"/>
    <property type="match status" value="1"/>
</dbReference>
<dbReference type="InterPro" id="IPR043128">
    <property type="entry name" value="Rev_trsase/Diguanyl_cyclase"/>
</dbReference>
<evidence type="ECO:0000256" key="1">
    <source>
        <dbReference type="SAM" id="Phobius"/>
    </source>
</evidence>
<dbReference type="InterPro" id="IPR003660">
    <property type="entry name" value="HAMP_dom"/>
</dbReference>
<keyword evidence="1" id="KW-0812">Transmembrane</keyword>
<dbReference type="InterPro" id="IPR035919">
    <property type="entry name" value="EAL_sf"/>
</dbReference>
<feature type="transmembrane region" description="Helical" evidence="1">
    <location>
        <begin position="205"/>
        <end position="225"/>
    </location>
</feature>
<dbReference type="EMBL" id="JBEPMM010000007">
    <property type="protein sequence ID" value="MET3693177.1"/>
    <property type="molecule type" value="Genomic_DNA"/>
</dbReference>
<dbReference type="NCBIfam" id="TIGR00229">
    <property type="entry name" value="sensory_box"/>
    <property type="match status" value="1"/>
</dbReference>
<dbReference type="SUPFAM" id="SSF158472">
    <property type="entry name" value="HAMP domain-like"/>
    <property type="match status" value="1"/>
</dbReference>
<dbReference type="CDD" id="cd00130">
    <property type="entry name" value="PAS"/>
    <property type="match status" value="2"/>
</dbReference>
<dbReference type="RefSeq" id="WP_238280262.1">
    <property type="nucleotide sequence ID" value="NZ_BPQL01000081.1"/>
</dbReference>
<protein>
    <submittedName>
        <fullName evidence="6">Diguanylate cyclase (GGDEF)-like protein/PAS domain S-box-containing protein</fullName>
    </submittedName>
</protein>
<comment type="caution">
    <text evidence="6">The sequence shown here is derived from an EMBL/GenBank/DDBJ whole genome shotgun (WGS) entry which is preliminary data.</text>
</comment>
<feature type="domain" description="GGDEF" evidence="5">
    <location>
        <begin position="560"/>
        <end position="693"/>
    </location>
</feature>
<dbReference type="Pfam" id="PF00990">
    <property type="entry name" value="GGDEF"/>
    <property type="match status" value="1"/>
</dbReference>
<dbReference type="Pfam" id="PF00563">
    <property type="entry name" value="EAL"/>
    <property type="match status" value="1"/>
</dbReference>
<dbReference type="PANTHER" id="PTHR44757:SF2">
    <property type="entry name" value="BIOFILM ARCHITECTURE MAINTENANCE PROTEIN MBAA"/>
    <property type="match status" value="1"/>
</dbReference>
<keyword evidence="1" id="KW-1133">Transmembrane helix</keyword>
<dbReference type="InterPro" id="IPR000160">
    <property type="entry name" value="GGDEF_dom"/>
</dbReference>
<dbReference type="SMART" id="SM00304">
    <property type="entry name" value="HAMP"/>
    <property type="match status" value="1"/>
</dbReference>
<feature type="domain" description="HAMP" evidence="4">
    <location>
        <begin position="226"/>
        <end position="278"/>
    </location>
</feature>
<dbReference type="InterPro" id="IPR052155">
    <property type="entry name" value="Biofilm_reg_signaling"/>
</dbReference>
<dbReference type="Gene3D" id="3.20.20.450">
    <property type="entry name" value="EAL domain"/>
    <property type="match status" value="1"/>
</dbReference>
<evidence type="ECO:0000259" key="3">
    <source>
        <dbReference type="PROSITE" id="PS50883"/>
    </source>
</evidence>
<dbReference type="SUPFAM" id="SSF141868">
    <property type="entry name" value="EAL domain-like"/>
    <property type="match status" value="1"/>
</dbReference>
<evidence type="ECO:0000313" key="7">
    <source>
        <dbReference type="Proteomes" id="UP001549145"/>
    </source>
</evidence>
<dbReference type="SMART" id="SM00091">
    <property type="entry name" value="PAS"/>
    <property type="match status" value="2"/>
</dbReference>